<gene>
    <name evidence="5" type="ORF">ISO4_01685</name>
</gene>
<proteinExistence type="predicted"/>
<dbReference type="Gene3D" id="1.10.490.10">
    <property type="entry name" value="Globins"/>
    <property type="match status" value="1"/>
</dbReference>
<comment type="caution">
    <text evidence="5">The sequence shown here is derived from an EMBL/GenBank/DDBJ whole genome shotgun (WGS) entry which is preliminary data.</text>
</comment>
<dbReference type="Proteomes" id="UP000644441">
    <property type="component" value="Unassembled WGS sequence"/>
</dbReference>
<dbReference type="InterPro" id="IPR009050">
    <property type="entry name" value="Globin-like_sf"/>
</dbReference>
<dbReference type="Pfam" id="PF01152">
    <property type="entry name" value="Bac_globin"/>
    <property type="match status" value="1"/>
</dbReference>
<keyword evidence="1" id="KW-0813">Transport</keyword>
<name>A0ABS0AG14_9GAMM</name>
<accession>A0ABS0AG14</accession>
<keyword evidence="4" id="KW-0408">Iron</keyword>
<dbReference type="CDD" id="cd08916">
    <property type="entry name" value="TrHb3_P"/>
    <property type="match status" value="1"/>
</dbReference>
<evidence type="ECO:0000256" key="1">
    <source>
        <dbReference type="ARBA" id="ARBA00022448"/>
    </source>
</evidence>
<keyword evidence="2" id="KW-0349">Heme</keyword>
<keyword evidence="6" id="KW-1185">Reference proteome</keyword>
<evidence type="ECO:0000256" key="2">
    <source>
        <dbReference type="ARBA" id="ARBA00022617"/>
    </source>
</evidence>
<evidence type="ECO:0008006" key="7">
    <source>
        <dbReference type="Google" id="ProtNLM"/>
    </source>
</evidence>
<keyword evidence="3" id="KW-0479">Metal-binding</keyword>
<dbReference type="SUPFAM" id="SSF46458">
    <property type="entry name" value="Globin-like"/>
    <property type="match status" value="1"/>
</dbReference>
<dbReference type="RefSeq" id="WP_194855916.1">
    <property type="nucleotide sequence ID" value="NZ_ARXR01000011.1"/>
</dbReference>
<evidence type="ECO:0000313" key="6">
    <source>
        <dbReference type="Proteomes" id="UP000644441"/>
    </source>
</evidence>
<evidence type="ECO:0000256" key="3">
    <source>
        <dbReference type="ARBA" id="ARBA00022723"/>
    </source>
</evidence>
<evidence type="ECO:0000313" key="5">
    <source>
        <dbReference type="EMBL" id="MBF5053083.1"/>
    </source>
</evidence>
<dbReference type="EMBL" id="ARXR01000011">
    <property type="protein sequence ID" value="MBF5053083.1"/>
    <property type="molecule type" value="Genomic_DNA"/>
</dbReference>
<dbReference type="InterPro" id="IPR001486">
    <property type="entry name" value="Hemoglobin_trunc"/>
</dbReference>
<protein>
    <recommendedName>
        <fullName evidence="7">Globin</fullName>
    </recommendedName>
</protein>
<reference evidence="5 6" key="1">
    <citation type="submission" date="2012-09" db="EMBL/GenBank/DDBJ databases">
        <title>Genome Sequence of alkane-degrading Bacterium Alcanivorax venustensis ISO4.</title>
        <authorList>
            <person name="Lai Q."/>
            <person name="Shao Z."/>
        </authorList>
    </citation>
    <scope>NUCLEOTIDE SEQUENCE [LARGE SCALE GENOMIC DNA]</scope>
    <source>
        <strain evidence="5 6">ISO4</strain>
    </source>
</reference>
<dbReference type="InterPro" id="IPR012292">
    <property type="entry name" value="Globin/Proto"/>
</dbReference>
<evidence type="ECO:0000256" key="4">
    <source>
        <dbReference type="ARBA" id="ARBA00023004"/>
    </source>
</evidence>
<organism evidence="5 6">
    <name type="scientific">Alloalcanivorax venustensis ISO4</name>
    <dbReference type="NCBI Taxonomy" id="1177184"/>
    <lineage>
        <taxon>Bacteria</taxon>
        <taxon>Pseudomonadati</taxon>
        <taxon>Pseudomonadota</taxon>
        <taxon>Gammaproteobacteria</taxon>
        <taxon>Oceanospirillales</taxon>
        <taxon>Alcanivoracaceae</taxon>
        <taxon>Alloalcanivorax</taxon>
    </lineage>
</organism>
<sequence length="121" mass="14206">MRELNSPDAITELVDAFYGKVLADDVLAPVFQGIDLPRHKPKIYAYWRKMLLGEHDAYRRNMIARHQALHSRHSLQHQHFQRWLALFLDTVDERFSGTIADRARRLAPMITTNLQKTLLRT</sequence>